<name>A0ACD3BBG1_9AGAR</name>
<dbReference type="EMBL" id="ML208265">
    <property type="protein sequence ID" value="TFK74986.1"/>
    <property type="molecule type" value="Genomic_DNA"/>
</dbReference>
<evidence type="ECO:0000313" key="1">
    <source>
        <dbReference type="EMBL" id="TFK74986.1"/>
    </source>
</evidence>
<dbReference type="Proteomes" id="UP000308600">
    <property type="component" value="Unassembled WGS sequence"/>
</dbReference>
<keyword evidence="2" id="KW-1185">Reference proteome</keyword>
<accession>A0ACD3BBG1</accession>
<sequence length="734" mass="77117">MTSPAVVAPKRISTRRGSTSAPDPLGKNALINTNPNRASASTLTIVRVLPPSSAHSLQHPVPQLSDPLAQRRFQPNRRIGSNPSASATPQNQIDSPTRVSFAFSSFGAHTPQSTSNAAPSSPTSSPRLRPSSPARINAPSLALNKPRLTPDQLVELARQSVNPPFAPAYPPSQSGHHASAQHQPTTTTRQPRPFSPNFRPSSPSSPVPPVAPTTAPATFTLLPDDIYLPFIDRPAEVAALISTPPSYKLFQLLAQTFPKHDEAAGEVDPDQLPTDPTKWAYPHLHAWLTRVDRAVAPDPLWVLKARKCVLSHSELIWERIKGALGVPPELDIDLDIETLEAGGYDSGSSVNTEDISDDEGRRARGHWDDWDAVMDSPVFERDPHLVGSPHGTGPIMPTQSGEQTVSPTPAGEGSPSGTSHHLPHHLEDEHGQPLISIEPILTTDIVQTPLPIGEDGGLGDIAEGAEEEEEETNEGKNPEVQAATEGEDPHLVHPSHIQGLKITTPLLPAEDVVAAVNIGSPTWTTAPGLPSYPGSATGHSRSPSVGSLGSLGSGFLKRSDSFGSVLSIAPSGVGLMGPAGGAFGRSSIFASVIDDTPYDSVGDRSAGNPLFPSNFARLASAPTLVADKHPRPFHPTGAGSTSTSGRNSPVVGYSSRGGPKMRTFSHGAAAGLPGKVGTTPKSGSASPVPEGFGNRFSVRRGSEGAPSMAMRISPFAPLAKKENSNLTKKDVADS</sequence>
<evidence type="ECO:0000313" key="2">
    <source>
        <dbReference type="Proteomes" id="UP000308600"/>
    </source>
</evidence>
<organism evidence="1 2">
    <name type="scientific">Pluteus cervinus</name>
    <dbReference type="NCBI Taxonomy" id="181527"/>
    <lineage>
        <taxon>Eukaryota</taxon>
        <taxon>Fungi</taxon>
        <taxon>Dikarya</taxon>
        <taxon>Basidiomycota</taxon>
        <taxon>Agaricomycotina</taxon>
        <taxon>Agaricomycetes</taxon>
        <taxon>Agaricomycetidae</taxon>
        <taxon>Agaricales</taxon>
        <taxon>Pluteineae</taxon>
        <taxon>Pluteaceae</taxon>
        <taxon>Pluteus</taxon>
    </lineage>
</organism>
<reference evidence="1 2" key="1">
    <citation type="journal article" date="2019" name="Nat. Ecol. Evol.">
        <title>Megaphylogeny resolves global patterns of mushroom evolution.</title>
        <authorList>
            <person name="Varga T."/>
            <person name="Krizsan K."/>
            <person name="Foldi C."/>
            <person name="Dima B."/>
            <person name="Sanchez-Garcia M."/>
            <person name="Sanchez-Ramirez S."/>
            <person name="Szollosi G.J."/>
            <person name="Szarkandi J.G."/>
            <person name="Papp V."/>
            <person name="Albert L."/>
            <person name="Andreopoulos W."/>
            <person name="Angelini C."/>
            <person name="Antonin V."/>
            <person name="Barry K.W."/>
            <person name="Bougher N.L."/>
            <person name="Buchanan P."/>
            <person name="Buyck B."/>
            <person name="Bense V."/>
            <person name="Catcheside P."/>
            <person name="Chovatia M."/>
            <person name="Cooper J."/>
            <person name="Damon W."/>
            <person name="Desjardin D."/>
            <person name="Finy P."/>
            <person name="Geml J."/>
            <person name="Haridas S."/>
            <person name="Hughes K."/>
            <person name="Justo A."/>
            <person name="Karasinski D."/>
            <person name="Kautmanova I."/>
            <person name="Kiss B."/>
            <person name="Kocsube S."/>
            <person name="Kotiranta H."/>
            <person name="LaButti K.M."/>
            <person name="Lechner B.E."/>
            <person name="Liimatainen K."/>
            <person name="Lipzen A."/>
            <person name="Lukacs Z."/>
            <person name="Mihaltcheva S."/>
            <person name="Morgado L.N."/>
            <person name="Niskanen T."/>
            <person name="Noordeloos M.E."/>
            <person name="Ohm R.A."/>
            <person name="Ortiz-Santana B."/>
            <person name="Ovrebo C."/>
            <person name="Racz N."/>
            <person name="Riley R."/>
            <person name="Savchenko A."/>
            <person name="Shiryaev A."/>
            <person name="Soop K."/>
            <person name="Spirin V."/>
            <person name="Szebenyi C."/>
            <person name="Tomsovsky M."/>
            <person name="Tulloss R.E."/>
            <person name="Uehling J."/>
            <person name="Grigoriev I.V."/>
            <person name="Vagvolgyi C."/>
            <person name="Papp T."/>
            <person name="Martin F.M."/>
            <person name="Miettinen O."/>
            <person name="Hibbett D.S."/>
            <person name="Nagy L.G."/>
        </authorList>
    </citation>
    <scope>NUCLEOTIDE SEQUENCE [LARGE SCALE GENOMIC DNA]</scope>
    <source>
        <strain evidence="1 2">NL-1719</strain>
    </source>
</reference>
<protein>
    <submittedName>
        <fullName evidence="1">Uncharacterized protein</fullName>
    </submittedName>
</protein>
<gene>
    <name evidence="1" type="ORF">BDN72DRAFT_602970</name>
</gene>
<proteinExistence type="predicted"/>